<dbReference type="KEGG" id="maic:MAIC_32730"/>
<dbReference type="EMBL" id="AP022561">
    <property type="protein sequence ID" value="BBX08470.1"/>
    <property type="molecule type" value="Genomic_DNA"/>
</dbReference>
<protein>
    <recommendedName>
        <fullName evidence="4">PASTA domain-containing protein</fullName>
    </recommendedName>
</protein>
<reference evidence="2 3" key="1">
    <citation type="journal article" date="2019" name="Emerg. Microbes Infect.">
        <title>Comprehensive subspecies identification of 175 nontuberculous mycobacteria species based on 7547 genomic profiles.</title>
        <authorList>
            <person name="Matsumoto Y."/>
            <person name="Kinjo T."/>
            <person name="Motooka D."/>
            <person name="Nabeya D."/>
            <person name="Jung N."/>
            <person name="Uechi K."/>
            <person name="Horii T."/>
            <person name="Iida T."/>
            <person name="Fujita J."/>
            <person name="Nakamura S."/>
        </authorList>
    </citation>
    <scope>NUCLEOTIDE SEQUENCE [LARGE SCALE GENOMIC DNA]</scope>
    <source>
        <strain evidence="2 3">JCM 6376</strain>
    </source>
</reference>
<dbReference type="RefSeq" id="WP_115320466.1">
    <property type="nucleotide sequence ID" value="NZ_AP022561.1"/>
</dbReference>
<gene>
    <name evidence="2" type="ORF">MAIC_32730</name>
</gene>
<feature type="chain" id="PRO_5041934834" description="PASTA domain-containing protein" evidence="1">
    <location>
        <begin position="27"/>
        <end position="102"/>
    </location>
</feature>
<evidence type="ECO:0000313" key="3">
    <source>
        <dbReference type="Proteomes" id="UP000467327"/>
    </source>
</evidence>
<feature type="signal peptide" evidence="1">
    <location>
        <begin position="1"/>
        <end position="26"/>
    </location>
</feature>
<sequence>MKIALPAAALGLAVGVGLCAAGIATAVPITSGSAADVVKALQDQGYSVQFNGPSTTMPLSRCTVNGVHGLTVMMMADGALTMRMDPANPGVAYVDLSCPIGN</sequence>
<organism evidence="2 3">
    <name type="scientific">Mycolicibacterium aichiense</name>
    <dbReference type="NCBI Taxonomy" id="1799"/>
    <lineage>
        <taxon>Bacteria</taxon>
        <taxon>Bacillati</taxon>
        <taxon>Actinomycetota</taxon>
        <taxon>Actinomycetes</taxon>
        <taxon>Mycobacteriales</taxon>
        <taxon>Mycobacteriaceae</taxon>
        <taxon>Mycolicibacterium</taxon>
    </lineage>
</organism>
<evidence type="ECO:0000256" key="1">
    <source>
        <dbReference type="SAM" id="SignalP"/>
    </source>
</evidence>
<accession>A0AAD1HND9</accession>
<keyword evidence="3" id="KW-1185">Reference proteome</keyword>
<keyword evidence="1" id="KW-0732">Signal</keyword>
<proteinExistence type="predicted"/>
<dbReference type="Proteomes" id="UP000467327">
    <property type="component" value="Chromosome"/>
</dbReference>
<name>A0AAD1HND9_9MYCO</name>
<evidence type="ECO:0008006" key="4">
    <source>
        <dbReference type="Google" id="ProtNLM"/>
    </source>
</evidence>
<dbReference type="AlphaFoldDB" id="A0AAD1HND9"/>
<evidence type="ECO:0000313" key="2">
    <source>
        <dbReference type="EMBL" id="BBX08470.1"/>
    </source>
</evidence>